<organism evidence="2 3">
    <name type="scientific">Eufriesea mexicana</name>
    <dbReference type="NCBI Taxonomy" id="516756"/>
    <lineage>
        <taxon>Eukaryota</taxon>
        <taxon>Metazoa</taxon>
        <taxon>Ecdysozoa</taxon>
        <taxon>Arthropoda</taxon>
        <taxon>Hexapoda</taxon>
        <taxon>Insecta</taxon>
        <taxon>Pterygota</taxon>
        <taxon>Neoptera</taxon>
        <taxon>Endopterygota</taxon>
        <taxon>Hymenoptera</taxon>
        <taxon>Apocrita</taxon>
        <taxon>Aculeata</taxon>
        <taxon>Apoidea</taxon>
        <taxon>Anthophila</taxon>
        <taxon>Apidae</taxon>
        <taxon>Eufriesea</taxon>
    </lineage>
</organism>
<dbReference type="Proteomes" id="UP000250275">
    <property type="component" value="Unassembled WGS sequence"/>
</dbReference>
<keyword evidence="3" id="KW-1185">Reference proteome</keyword>
<evidence type="ECO:0000256" key="1">
    <source>
        <dbReference type="SAM" id="MobiDB-lite"/>
    </source>
</evidence>
<protein>
    <submittedName>
        <fullName evidence="2">Uncharacterized protein</fullName>
    </submittedName>
</protein>
<name>A0A310STS1_9HYME</name>
<dbReference type="AlphaFoldDB" id="A0A310STS1"/>
<evidence type="ECO:0000313" key="3">
    <source>
        <dbReference type="Proteomes" id="UP000250275"/>
    </source>
</evidence>
<proteinExistence type="predicted"/>
<reference evidence="2 3" key="1">
    <citation type="submission" date="2015-07" db="EMBL/GenBank/DDBJ databases">
        <title>The genome of Eufriesea mexicana.</title>
        <authorList>
            <person name="Pan H."/>
            <person name="Kapheim K."/>
        </authorList>
    </citation>
    <scope>NUCLEOTIDE SEQUENCE [LARGE SCALE GENOMIC DNA]</scope>
    <source>
        <strain evidence="2">0111107269</strain>
        <tissue evidence="2">Whole body</tissue>
    </source>
</reference>
<evidence type="ECO:0000313" key="2">
    <source>
        <dbReference type="EMBL" id="OAD62028.1"/>
    </source>
</evidence>
<gene>
    <name evidence="2" type="ORF">WN48_07589</name>
</gene>
<feature type="region of interest" description="Disordered" evidence="1">
    <location>
        <begin position="1"/>
        <end position="20"/>
    </location>
</feature>
<accession>A0A310STS1</accession>
<feature type="compositionally biased region" description="Basic and acidic residues" evidence="1">
    <location>
        <begin position="1"/>
        <end position="17"/>
    </location>
</feature>
<dbReference type="EMBL" id="KQ759897">
    <property type="protein sequence ID" value="OAD62028.1"/>
    <property type="molecule type" value="Genomic_DNA"/>
</dbReference>
<sequence length="105" mass="12020">MPARSQDRQDEPTDVRRKPNTILPWQLKNDNLHKTLWRPTFTSSLLDGKWRLEVSLKAHKNKGLLGSLTDESTIRPKTKCILLLATYHSKTTIRIPTSSTIGRLS</sequence>